<dbReference type="KEGG" id="cprv:CYPRO_2957"/>
<accession>A0A345UNZ2</accession>
<evidence type="ECO:0000313" key="2">
    <source>
        <dbReference type="Proteomes" id="UP000254808"/>
    </source>
</evidence>
<reference evidence="1 2" key="1">
    <citation type="submission" date="2018-03" db="EMBL/GenBank/DDBJ databases">
        <title>Phenotypic and genomic properties of Cyclonatronum proteinivorum gen. nov., sp. nov., a haloalkaliphilic bacteroidete from soda lakes possessing Na+-translocating rhodopsin.</title>
        <authorList>
            <person name="Toshchakov S.V."/>
            <person name="Korzhenkov A."/>
            <person name="Samarov N.I."/>
            <person name="Kublanov I.V."/>
            <person name="Muntyan M.S."/>
            <person name="Sorokin D.Y."/>
        </authorList>
    </citation>
    <scope>NUCLEOTIDE SEQUENCE [LARGE SCALE GENOMIC DNA]</scope>
    <source>
        <strain evidence="1 2">Omega</strain>
    </source>
</reference>
<protein>
    <submittedName>
        <fullName evidence="1">Uncharacterized protein</fullName>
    </submittedName>
</protein>
<dbReference type="Proteomes" id="UP000254808">
    <property type="component" value="Chromosome"/>
</dbReference>
<dbReference type="EMBL" id="CP027806">
    <property type="protein sequence ID" value="AXJ02194.1"/>
    <property type="molecule type" value="Genomic_DNA"/>
</dbReference>
<dbReference type="AlphaFoldDB" id="A0A345UNZ2"/>
<dbReference type="PROSITE" id="PS51257">
    <property type="entry name" value="PROKAR_LIPOPROTEIN"/>
    <property type="match status" value="1"/>
</dbReference>
<name>A0A345UNZ2_9BACT</name>
<evidence type="ECO:0000313" key="1">
    <source>
        <dbReference type="EMBL" id="AXJ02194.1"/>
    </source>
</evidence>
<proteinExistence type="predicted"/>
<gene>
    <name evidence="1" type="ORF">CYPRO_2957</name>
</gene>
<sequence>MNRTGIMVVVALLTGIVVSGCARTGWLKEDPRVSTWSVYLEQTSPDSFDLETRRLDTNLSTRLQQGAADSLAASALDRVLAAYSRGGQETLRMAESPVDADIVFRVDEVHVRAVRTLNVVHPGPVYRVRISVSGWQGQTRVFEKRTTQHGNLAVLAADGARFYVPSSEERTDSGLQQQTIFPVMHSVFGQIWQEAADHNRVRY</sequence>
<organism evidence="1 2">
    <name type="scientific">Cyclonatronum proteinivorum</name>
    <dbReference type="NCBI Taxonomy" id="1457365"/>
    <lineage>
        <taxon>Bacteria</taxon>
        <taxon>Pseudomonadati</taxon>
        <taxon>Balneolota</taxon>
        <taxon>Balneolia</taxon>
        <taxon>Balneolales</taxon>
        <taxon>Cyclonatronaceae</taxon>
        <taxon>Cyclonatronum</taxon>
    </lineage>
</organism>
<keyword evidence="2" id="KW-1185">Reference proteome</keyword>